<dbReference type="OrthoDB" id="1939300at2759"/>
<dbReference type="KEGG" id="nta:107789555"/>
<dbReference type="Pfam" id="PF14111">
    <property type="entry name" value="DUF4283"/>
    <property type="match status" value="1"/>
</dbReference>
<evidence type="ECO:0000256" key="1">
    <source>
        <dbReference type="SAM" id="MobiDB-lite"/>
    </source>
</evidence>
<reference evidence="3" key="1">
    <citation type="submission" date="2025-08" db="UniProtKB">
        <authorList>
            <consortium name="RefSeq"/>
        </authorList>
    </citation>
    <scope>IDENTIFICATION</scope>
</reference>
<dbReference type="PaxDb" id="4097-A0A1S3ZQS4"/>
<feature type="region of interest" description="Disordered" evidence="1">
    <location>
        <begin position="297"/>
        <end position="321"/>
    </location>
</feature>
<accession>A0A1S3ZQS4</accession>
<dbReference type="AlphaFoldDB" id="A0A1S3ZQS4"/>
<dbReference type="OMA" id="EYWIKEN"/>
<feature type="compositionally biased region" description="Basic and acidic residues" evidence="1">
    <location>
        <begin position="297"/>
        <end position="315"/>
    </location>
</feature>
<dbReference type="PANTHER" id="PTHR33233">
    <property type="entry name" value="ENDONUCLEASE/EXONUCLEASE/PHOSPHATASE"/>
    <property type="match status" value="1"/>
</dbReference>
<evidence type="ECO:0000259" key="2">
    <source>
        <dbReference type="Pfam" id="PF14111"/>
    </source>
</evidence>
<name>A0A1S3ZQS4_TOBAC</name>
<organism evidence="3">
    <name type="scientific">Nicotiana tabacum</name>
    <name type="common">Common tobacco</name>
    <dbReference type="NCBI Taxonomy" id="4097"/>
    <lineage>
        <taxon>Eukaryota</taxon>
        <taxon>Viridiplantae</taxon>
        <taxon>Streptophyta</taxon>
        <taxon>Embryophyta</taxon>
        <taxon>Tracheophyta</taxon>
        <taxon>Spermatophyta</taxon>
        <taxon>Magnoliopsida</taxon>
        <taxon>eudicotyledons</taxon>
        <taxon>Gunneridae</taxon>
        <taxon>Pentapetalae</taxon>
        <taxon>asterids</taxon>
        <taxon>lamiids</taxon>
        <taxon>Solanales</taxon>
        <taxon>Solanaceae</taxon>
        <taxon>Nicotianoideae</taxon>
        <taxon>Nicotianeae</taxon>
        <taxon>Nicotiana</taxon>
    </lineage>
</organism>
<evidence type="ECO:0000313" key="3">
    <source>
        <dbReference type="RefSeq" id="XP_016466880.1"/>
    </source>
</evidence>
<feature type="region of interest" description="Disordered" evidence="1">
    <location>
        <begin position="1"/>
        <end position="25"/>
    </location>
</feature>
<gene>
    <name evidence="3" type="primary">LOC107789555</name>
</gene>
<dbReference type="RefSeq" id="XP_016466880.1">
    <property type="nucleotide sequence ID" value="XM_016611394.1"/>
</dbReference>
<proteinExistence type="predicted"/>
<dbReference type="InterPro" id="IPR025558">
    <property type="entry name" value="DUF4283"/>
</dbReference>
<sequence>MVNLADHRVHDGKSANAKRKGWGSRTWSTHTRGPFAIKEPYELREYEIKEIIRQRPNPRGTEINLAEVVKGNISQRQGMQLEYYPPIIKEGVKVVRLNQIEVKDKTQKWQASLIGYVLGGNSSFKDMFNFVYGVWSFVATPQVFLHDDEYFVFKFESEDDKKLVIQKGPYTFNNRPMILKQYEPKFQINKEKTRNIPIWVIFPGLPVEYWIKENLGRIASCIGKPICSDRLTAEGERISYARMLIEMAISQELPNVLLIEEAEGIHREQELEYEWRPDFCEVCFQIGKHEVNCEKSPIDKHKYREEKQDRQDGMKQQKKMQ</sequence>
<dbReference type="PANTHER" id="PTHR33233:SF14">
    <property type="entry name" value="ENDONUCLEASE_EXONUCLEASE_PHOSPHATASE"/>
    <property type="match status" value="1"/>
</dbReference>
<feature type="domain" description="DUF4283" evidence="2">
    <location>
        <begin position="106"/>
        <end position="189"/>
    </location>
</feature>
<protein>
    <recommendedName>
        <fullName evidence="2">DUF4283 domain-containing protein</fullName>
    </recommendedName>
</protein>
<feature type="compositionally biased region" description="Basic and acidic residues" evidence="1">
    <location>
        <begin position="1"/>
        <end position="13"/>
    </location>
</feature>